<proteinExistence type="predicted"/>
<dbReference type="AlphaFoldDB" id="A0A0A9BJ63"/>
<sequence length="39" mass="4016">MVIPVDSTCPSRPPEPSPADSATPIAFLSCSTSVWPSPS</sequence>
<evidence type="ECO:0000256" key="1">
    <source>
        <dbReference type="SAM" id="MobiDB-lite"/>
    </source>
</evidence>
<dbReference type="EMBL" id="GBRH01238563">
    <property type="protein sequence ID" value="JAD59332.1"/>
    <property type="molecule type" value="Transcribed_RNA"/>
</dbReference>
<reference evidence="2" key="1">
    <citation type="submission" date="2014-09" db="EMBL/GenBank/DDBJ databases">
        <authorList>
            <person name="Magalhaes I.L.F."/>
            <person name="Oliveira U."/>
            <person name="Santos F.R."/>
            <person name="Vidigal T.H.D.A."/>
            <person name="Brescovit A.D."/>
            <person name="Santos A.J."/>
        </authorList>
    </citation>
    <scope>NUCLEOTIDE SEQUENCE</scope>
    <source>
        <tissue evidence="2">Shoot tissue taken approximately 20 cm above the soil surface</tissue>
    </source>
</reference>
<reference evidence="2" key="2">
    <citation type="journal article" date="2015" name="Data Brief">
        <title>Shoot transcriptome of the giant reed, Arundo donax.</title>
        <authorList>
            <person name="Barrero R.A."/>
            <person name="Guerrero F.D."/>
            <person name="Moolhuijzen P."/>
            <person name="Goolsby J.A."/>
            <person name="Tidwell J."/>
            <person name="Bellgard S.E."/>
            <person name="Bellgard M.I."/>
        </authorList>
    </citation>
    <scope>NUCLEOTIDE SEQUENCE</scope>
    <source>
        <tissue evidence="2">Shoot tissue taken approximately 20 cm above the soil surface</tissue>
    </source>
</reference>
<organism evidence="2">
    <name type="scientific">Arundo donax</name>
    <name type="common">Giant reed</name>
    <name type="synonym">Donax arundinaceus</name>
    <dbReference type="NCBI Taxonomy" id="35708"/>
    <lineage>
        <taxon>Eukaryota</taxon>
        <taxon>Viridiplantae</taxon>
        <taxon>Streptophyta</taxon>
        <taxon>Embryophyta</taxon>
        <taxon>Tracheophyta</taxon>
        <taxon>Spermatophyta</taxon>
        <taxon>Magnoliopsida</taxon>
        <taxon>Liliopsida</taxon>
        <taxon>Poales</taxon>
        <taxon>Poaceae</taxon>
        <taxon>PACMAD clade</taxon>
        <taxon>Arundinoideae</taxon>
        <taxon>Arundineae</taxon>
        <taxon>Arundo</taxon>
    </lineage>
</organism>
<feature type="region of interest" description="Disordered" evidence="1">
    <location>
        <begin position="1"/>
        <end position="23"/>
    </location>
</feature>
<evidence type="ECO:0000313" key="2">
    <source>
        <dbReference type="EMBL" id="JAD59332.1"/>
    </source>
</evidence>
<protein>
    <submittedName>
        <fullName evidence="2">Uncharacterized protein</fullName>
    </submittedName>
</protein>
<name>A0A0A9BJ63_ARUDO</name>
<accession>A0A0A9BJ63</accession>